<feature type="compositionally biased region" description="Polar residues" evidence="8">
    <location>
        <begin position="525"/>
        <end position="537"/>
    </location>
</feature>
<evidence type="ECO:0000256" key="6">
    <source>
        <dbReference type="ARBA" id="ARBA00023136"/>
    </source>
</evidence>
<dbReference type="GO" id="GO:0005886">
    <property type="term" value="C:plasma membrane"/>
    <property type="evidence" value="ECO:0007669"/>
    <property type="project" value="UniProtKB-SubCell"/>
</dbReference>
<evidence type="ECO:0000256" key="5">
    <source>
        <dbReference type="ARBA" id="ARBA00022989"/>
    </source>
</evidence>
<evidence type="ECO:0000313" key="11">
    <source>
        <dbReference type="Proteomes" id="UP000091820"/>
    </source>
</evidence>
<evidence type="ECO:0000256" key="9">
    <source>
        <dbReference type="SAM" id="Phobius"/>
    </source>
</evidence>
<evidence type="ECO:0000256" key="8">
    <source>
        <dbReference type="SAM" id="MobiDB-lite"/>
    </source>
</evidence>
<dbReference type="PANTHER" id="PTHR11923:SF93">
    <property type="entry name" value="GH07959P-RELATED"/>
    <property type="match status" value="1"/>
</dbReference>
<evidence type="ECO:0000256" key="1">
    <source>
        <dbReference type="ARBA" id="ARBA00004236"/>
    </source>
</evidence>
<protein>
    <recommendedName>
        <fullName evidence="12">Scavenger receptor class B</fullName>
    </recommendedName>
</protein>
<feature type="transmembrane region" description="Helical" evidence="9">
    <location>
        <begin position="20"/>
        <end position="40"/>
    </location>
</feature>
<reference evidence="10" key="2">
    <citation type="submission" date="2020-05" db="UniProtKB">
        <authorList>
            <consortium name="EnsemblMetazoa"/>
        </authorList>
    </citation>
    <scope>IDENTIFICATION</scope>
    <source>
        <strain evidence="10">IAEA</strain>
    </source>
</reference>
<dbReference type="VEuPathDB" id="VectorBase:GBRI015779"/>
<keyword evidence="7" id="KW-0325">Glycoprotein</keyword>
<evidence type="ECO:0000256" key="3">
    <source>
        <dbReference type="ARBA" id="ARBA00022475"/>
    </source>
</evidence>
<dbReference type="InterPro" id="IPR002159">
    <property type="entry name" value="CD36_fam"/>
</dbReference>
<dbReference type="GO" id="GO:0005737">
    <property type="term" value="C:cytoplasm"/>
    <property type="evidence" value="ECO:0007669"/>
    <property type="project" value="TreeGrafter"/>
</dbReference>
<sequence>MRFRSKFCLNMTKNIRVHVIRIVIISLGWIFVLAGVYLYFNWINIFTRMRGKEMYLRPESPSFDGWKNIPIPLNLDIYMFNWTNPQDFDRNSNKKPHFVELGPYRFVEIPDKVDIEWHTKNHSVSFRKKATFYFDHKNSKGTLKDKITSVNTVAHSIALRFKDDSNFQKMLVARTLKMHHAGVSITKTADEWLFTGYSDPFLTLGTLLSKFSKDIKIPYDRVGYLYTRNNSATYEGYYNMLTGADNISNLGQIHSWNHMEHNGVYEGECGQVKGSMGEFYPPNLTPSDTLWLYVTKLCRAIPLDYMESTKIHDVNGYKYSAGERAIDNGTLFPSNKCFCVGGKCERSGVFSVAPCAFNSSLYTSFPHFYKADPYYLESIEGLKPEKEKHEFFVTVEPNTGVPLEVGGGFQANYLMEPIKNQWPFDRIPRAFIPLMWAEERAQLPAELTAEVGLVPVTILIGYIFTGILLALGIILLCWYPAKFLTPNYLCSKQQKVQLIKQIAFNTDKKPISLPRKSSSDLENTDLLQQKKNVISRD</sequence>
<feature type="region of interest" description="Disordered" evidence="8">
    <location>
        <begin position="514"/>
        <end position="537"/>
    </location>
</feature>
<dbReference type="AlphaFoldDB" id="A0A1A9WDN4"/>
<dbReference type="Proteomes" id="UP000091820">
    <property type="component" value="Unassembled WGS sequence"/>
</dbReference>
<organism evidence="10 11">
    <name type="scientific">Glossina brevipalpis</name>
    <dbReference type="NCBI Taxonomy" id="37001"/>
    <lineage>
        <taxon>Eukaryota</taxon>
        <taxon>Metazoa</taxon>
        <taxon>Ecdysozoa</taxon>
        <taxon>Arthropoda</taxon>
        <taxon>Hexapoda</taxon>
        <taxon>Insecta</taxon>
        <taxon>Pterygota</taxon>
        <taxon>Neoptera</taxon>
        <taxon>Endopterygota</taxon>
        <taxon>Diptera</taxon>
        <taxon>Brachycera</taxon>
        <taxon>Muscomorpha</taxon>
        <taxon>Hippoboscoidea</taxon>
        <taxon>Glossinidae</taxon>
        <taxon>Glossina</taxon>
    </lineage>
</organism>
<proteinExistence type="inferred from homology"/>
<comment type="similarity">
    <text evidence="2">Belongs to the CD36 family.</text>
</comment>
<keyword evidence="6 9" id="KW-0472">Membrane</keyword>
<comment type="subcellular location">
    <subcellularLocation>
        <location evidence="1">Cell membrane</location>
    </subcellularLocation>
</comment>
<dbReference type="EnsemblMetazoa" id="GBRI015779-RA">
    <property type="protein sequence ID" value="GBRI015779-PA"/>
    <property type="gene ID" value="GBRI015779"/>
</dbReference>
<keyword evidence="5 9" id="KW-1133">Transmembrane helix</keyword>
<name>A0A1A9WDN4_9MUSC</name>
<dbReference type="GO" id="GO:0005044">
    <property type="term" value="F:scavenger receptor activity"/>
    <property type="evidence" value="ECO:0007669"/>
    <property type="project" value="TreeGrafter"/>
</dbReference>
<keyword evidence="4 9" id="KW-0812">Transmembrane</keyword>
<evidence type="ECO:0000256" key="2">
    <source>
        <dbReference type="ARBA" id="ARBA00010532"/>
    </source>
</evidence>
<dbReference type="PRINTS" id="PR01609">
    <property type="entry name" value="CD36FAMILY"/>
</dbReference>
<evidence type="ECO:0008006" key="12">
    <source>
        <dbReference type="Google" id="ProtNLM"/>
    </source>
</evidence>
<dbReference type="Pfam" id="PF01130">
    <property type="entry name" value="CD36"/>
    <property type="match status" value="1"/>
</dbReference>
<evidence type="ECO:0000256" key="4">
    <source>
        <dbReference type="ARBA" id="ARBA00022692"/>
    </source>
</evidence>
<evidence type="ECO:0000256" key="7">
    <source>
        <dbReference type="ARBA" id="ARBA00023180"/>
    </source>
</evidence>
<evidence type="ECO:0000313" key="10">
    <source>
        <dbReference type="EnsemblMetazoa" id="GBRI015779-PA"/>
    </source>
</evidence>
<reference evidence="11" key="1">
    <citation type="submission" date="2014-03" db="EMBL/GenBank/DDBJ databases">
        <authorList>
            <person name="Aksoy S."/>
            <person name="Warren W."/>
            <person name="Wilson R.K."/>
        </authorList>
    </citation>
    <scope>NUCLEOTIDE SEQUENCE [LARGE SCALE GENOMIC DNA]</scope>
    <source>
        <strain evidence="11">IAEA</strain>
    </source>
</reference>
<dbReference type="STRING" id="37001.A0A1A9WDN4"/>
<accession>A0A1A9WDN4</accession>
<dbReference type="PANTHER" id="PTHR11923">
    <property type="entry name" value="SCAVENGER RECEPTOR CLASS B TYPE-1 SR-B1"/>
    <property type="match status" value="1"/>
</dbReference>
<feature type="transmembrane region" description="Helical" evidence="9">
    <location>
        <begin position="459"/>
        <end position="479"/>
    </location>
</feature>
<keyword evidence="11" id="KW-1185">Reference proteome</keyword>
<keyword evidence="3" id="KW-1003">Cell membrane</keyword>